<gene>
    <name evidence="1" type="ORF">IPJ38_00145</name>
</gene>
<dbReference type="EMBL" id="JADJMS010000001">
    <property type="protein sequence ID" value="MBK7413778.1"/>
    <property type="molecule type" value="Genomic_DNA"/>
</dbReference>
<comment type="caution">
    <text evidence="1">The sequence shown here is derived from an EMBL/GenBank/DDBJ whole genome shotgun (WGS) entry which is preliminary data.</text>
</comment>
<name>A0A935MPK3_9RHOO</name>
<reference evidence="1 2" key="1">
    <citation type="submission" date="2020-10" db="EMBL/GenBank/DDBJ databases">
        <title>Connecting structure to function with the recovery of over 1000 high-quality activated sludge metagenome-assembled genomes encoding full-length rRNA genes using long-read sequencing.</title>
        <authorList>
            <person name="Singleton C.M."/>
            <person name="Petriglieri F."/>
            <person name="Kristensen J.M."/>
            <person name="Kirkegaard R.H."/>
            <person name="Michaelsen T.Y."/>
            <person name="Andersen M.H."/>
            <person name="Karst S.M."/>
            <person name="Dueholm M.S."/>
            <person name="Nielsen P.H."/>
            <person name="Albertsen M."/>
        </authorList>
    </citation>
    <scope>NUCLEOTIDE SEQUENCE [LARGE SCALE GENOMIC DNA]</scope>
    <source>
        <strain evidence="1">EsbW_18-Q3-R4-48_BATAC.463</strain>
    </source>
</reference>
<dbReference type="Proteomes" id="UP000739411">
    <property type="component" value="Unassembled WGS sequence"/>
</dbReference>
<dbReference type="AlphaFoldDB" id="A0A935MPK3"/>
<evidence type="ECO:0000313" key="2">
    <source>
        <dbReference type="Proteomes" id="UP000739411"/>
    </source>
</evidence>
<sequence length="92" mass="10360">MTEKLLMCTPEGFAVNYEINPWMHDQIGHVSPDSATSQWQQLFNKLSVLAEISLIKGDPAWPDLVFYGKRRFAAARKQANHPVQFQTSTAPG</sequence>
<evidence type="ECO:0000313" key="1">
    <source>
        <dbReference type="EMBL" id="MBK7413778.1"/>
    </source>
</evidence>
<organism evidence="1 2">
    <name type="scientific">Candidatus Dechloromonas phosphorivorans</name>
    <dbReference type="NCBI Taxonomy" id="2899244"/>
    <lineage>
        <taxon>Bacteria</taxon>
        <taxon>Pseudomonadati</taxon>
        <taxon>Pseudomonadota</taxon>
        <taxon>Betaproteobacteria</taxon>
        <taxon>Rhodocyclales</taxon>
        <taxon>Azonexaceae</taxon>
        <taxon>Dechloromonas</taxon>
    </lineage>
</organism>
<proteinExistence type="predicted"/>
<protein>
    <submittedName>
        <fullName evidence="1">Uncharacterized protein</fullName>
    </submittedName>
</protein>
<accession>A0A935MPK3</accession>